<reference evidence="1 2" key="1">
    <citation type="journal article" date="2015" name="Nature">
        <title>rRNA introns, odd ribosomes, and small enigmatic genomes across a large radiation of phyla.</title>
        <authorList>
            <person name="Brown C.T."/>
            <person name="Hug L.A."/>
            <person name="Thomas B.C."/>
            <person name="Sharon I."/>
            <person name="Castelle C.J."/>
            <person name="Singh A."/>
            <person name="Wilkins M.J."/>
            <person name="Williams K.H."/>
            <person name="Banfield J.F."/>
        </authorList>
    </citation>
    <scope>NUCLEOTIDE SEQUENCE [LARGE SCALE GENOMIC DNA]</scope>
</reference>
<proteinExistence type="predicted"/>
<gene>
    <name evidence="1" type="ORF">UY39_C0001G0022</name>
</gene>
<evidence type="ECO:0000313" key="2">
    <source>
        <dbReference type="Proteomes" id="UP000034589"/>
    </source>
</evidence>
<sequence>PDILFHRVSEQKKFCAFEFPKDRTVLSCEIAYTKGDTLDKTDEKRISARVVKDLVTVGLARKEEIEDTMVISLPYVYPLLLRGSEQELVDVKSRLGAYKQLYLLGTSGDFRYDAGACRR</sequence>
<organism evidence="1 2">
    <name type="scientific">Candidatus Kaiserbacteria bacterium GW2011_GWC2_49_12</name>
    <dbReference type="NCBI Taxonomy" id="1618675"/>
    <lineage>
        <taxon>Bacteria</taxon>
        <taxon>Candidatus Kaiseribacteriota</taxon>
    </lineage>
</organism>
<feature type="non-terminal residue" evidence="1">
    <location>
        <position position="1"/>
    </location>
</feature>
<name>A0A0G1XZS6_9BACT</name>
<dbReference type="InterPro" id="IPR036188">
    <property type="entry name" value="FAD/NAD-bd_sf"/>
</dbReference>
<protein>
    <submittedName>
        <fullName evidence="1">N-acetylneuraminate synthase</fullName>
    </submittedName>
</protein>
<dbReference type="AlphaFoldDB" id="A0A0G1XZS6"/>
<dbReference type="Gene3D" id="3.50.50.60">
    <property type="entry name" value="FAD/NAD(P)-binding domain"/>
    <property type="match status" value="1"/>
</dbReference>
<comment type="caution">
    <text evidence="1">The sequence shown here is derived from an EMBL/GenBank/DDBJ whole genome shotgun (WGS) entry which is preliminary data.</text>
</comment>
<accession>A0A0G1XZS6</accession>
<dbReference type="Proteomes" id="UP000034589">
    <property type="component" value="Unassembled WGS sequence"/>
</dbReference>
<evidence type="ECO:0000313" key="1">
    <source>
        <dbReference type="EMBL" id="KKW08142.1"/>
    </source>
</evidence>
<dbReference type="EMBL" id="LCPV01000001">
    <property type="protein sequence ID" value="KKW08142.1"/>
    <property type="molecule type" value="Genomic_DNA"/>
</dbReference>